<dbReference type="AlphaFoldDB" id="A0A0B0NML5"/>
<name>A0A0B0NML5_GOSAR</name>
<evidence type="ECO:0000313" key="1">
    <source>
        <dbReference type="EMBL" id="KHG15778.1"/>
    </source>
</evidence>
<proteinExistence type="predicted"/>
<organism evidence="1 2">
    <name type="scientific">Gossypium arboreum</name>
    <name type="common">Tree cotton</name>
    <name type="synonym">Gossypium nanking</name>
    <dbReference type="NCBI Taxonomy" id="29729"/>
    <lineage>
        <taxon>Eukaryota</taxon>
        <taxon>Viridiplantae</taxon>
        <taxon>Streptophyta</taxon>
        <taxon>Embryophyta</taxon>
        <taxon>Tracheophyta</taxon>
        <taxon>Spermatophyta</taxon>
        <taxon>Magnoliopsida</taxon>
        <taxon>eudicotyledons</taxon>
        <taxon>Gunneridae</taxon>
        <taxon>Pentapetalae</taxon>
        <taxon>rosids</taxon>
        <taxon>malvids</taxon>
        <taxon>Malvales</taxon>
        <taxon>Malvaceae</taxon>
        <taxon>Malvoideae</taxon>
        <taxon>Gossypium</taxon>
    </lineage>
</organism>
<evidence type="ECO:0000313" key="2">
    <source>
        <dbReference type="Proteomes" id="UP000032142"/>
    </source>
</evidence>
<gene>
    <name evidence="1" type="ORF">F383_22518</name>
</gene>
<dbReference type="EMBL" id="KN404536">
    <property type="protein sequence ID" value="KHG15778.1"/>
    <property type="molecule type" value="Genomic_DNA"/>
</dbReference>
<keyword evidence="2" id="KW-1185">Reference proteome</keyword>
<reference evidence="2" key="1">
    <citation type="submission" date="2014-09" db="EMBL/GenBank/DDBJ databases">
        <authorList>
            <person name="Mudge J."/>
            <person name="Ramaraj T."/>
            <person name="Lindquist I.E."/>
            <person name="Bharti A.K."/>
            <person name="Sundararajan A."/>
            <person name="Cameron C.T."/>
            <person name="Woodward J.E."/>
            <person name="May G.D."/>
            <person name="Brubaker C."/>
            <person name="Broadhvest J."/>
            <person name="Wilkins T.A."/>
        </authorList>
    </citation>
    <scope>NUCLEOTIDE SEQUENCE</scope>
    <source>
        <strain evidence="2">cv. AKA8401</strain>
    </source>
</reference>
<sequence length="23" mass="2612">MIELSEEYGCNKDLAQTVNPIED</sequence>
<accession>A0A0B0NML5</accession>
<protein>
    <submittedName>
        <fullName evidence="1">Uncharacterized protein</fullName>
    </submittedName>
</protein>
<dbReference type="Proteomes" id="UP000032142">
    <property type="component" value="Unassembled WGS sequence"/>
</dbReference>